<reference evidence="4 5" key="1">
    <citation type="journal article" date="2023" name="Hortic Res">
        <title>Pangenome of water caltrop reveals structural variations and asymmetric subgenome divergence after allopolyploidization.</title>
        <authorList>
            <person name="Zhang X."/>
            <person name="Chen Y."/>
            <person name="Wang L."/>
            <person name="Yuan Y."/>
            <person name="Fang M."/>
            <person name="Shi L."/>
            <person name="Lu R."/>
            <person name="Comes H.P."/>
            <person name="Ma Y."/>
            <person name="Chen Y."/>
            <person name="Huang G."/>
            <person name="Zhou Y."/>
            <person name="Zheng Z."/>
            <person name="Qiu Y."/>
        </authorList>
    </citation>
    <scope>NUCLEOTIDE SEQUENCE [LARGE SCALE GENOMIC DNA]</scope>
    <source>
        <tissue evidence="4">Roots</tissue>
    </source>
</reference>
<dbReference type="Pfam" id="PF00612">
    <property type="entry name" value="IQ"/>
    <property type="match status" value="1"/>
</dbReference>
<feature type="compositionally biased region" description="Polar residues" evidence="3">
    <location>
        <begin position="423"/>
        <end position="437"/>
    </location>
</feature>
<feature type="region of interest" description="Disordered" evidence="3">
    <location>
        <begin position="19"/>
        <end position="49"/>
    </location>
</feature>
<accession>A0AAN7JL84</accession>
<dbReference type="CDD" id="cd23767">
    <property type="entry name" value="IQCD"/>
    <property type="match status" value="1"/>
</dbReference>
<evidence type="ECO:0000256" key="2">
    <source>
        <dbReference type="ARBA" id="ARBA00024341"/>
    </source>
</evidence>
<keyword evidence="1" id="KW-0112">Calmodulin-binding</keyword>
<sequence length="548" mass="61006">MGKKGSWFSAIKKAFVSHSKDKPTNNYLQESDKKDRKSKGHGERKSFIPLFREPSSIEKILADAEREHNIIFRPPIASPPLQQANTRPYVAPLNKKILTDAEQEHSIVLQPPTTPYPPVQANTTSSVPPIPLPTPPDPSSRPATPREPSVKAASPCASSRSVASPRGPSQQVTAHEAEISHPAEPSQEEYDVSATKIQAAYRGYKARRSFKSIRGLKRLQVVVKGQIARRQTMNAVKHMQLFVRVQSQIQSRRFRAIEDQAKQHQAHGMEVESNTDAPNHKDNWDVSLLTKEEVDDRLHRKVEAAIKRERAMSYAYSNQLRNSTMKAAHASLSNIHSGGYRRWWNWHEKLLPRSNATEVQSQSQKNYRSTPSRLQVSSSNKQACIGYNNTDSSATPRSTRSPFQMKFSLRSQSSSSKRQTSSGYNNTDQPATPRSIGSSFRVLSSKFIRTPPPRDHSTSNKTYLRTRATSGTESPFSLKDDDSLMSCPPFSVPSYMTPTISARAKARACSNPRGGYPGTPTAESNSSVNSAMSLPVGAIARKPFNRFV</sequence>
<dbReference type="PANTHER" id="PTHR32295:SF113">
    <property type="entry name" value="PROTEIN IQ-DOMAIN 14"/>
    <property type="match status" value="1"/>
</dbReference>
<protein>
    <recommendedName>
        <fullName evidence="6">DUF4005 domain-containing protein</fullName>
    </recommendedName>
</protein>
<organism evidence="4 5">
    <name type="scientific">Trapa incisa</name>
    <dbReference type="NCBI Taxonomy" id="236973"/>
    <lineage>
        <taxon>Eukaryota</taxon>
        <taxon>Viridiplantae</taxon>
        <taxon>Streptophyta</taxon>
        <taxon>Embryophyta</taxon>
        <taxon>Tracheophyta</taxon>
        <taxon>Spermatophyta</taxon>
        <taxon>Magnoliopsida</taxon>
        <taxon>eudicotyledons</taxon>
        <taxon>Gunneridae</taxon>
        <taxon>Pentapetalae</taxon>
        <taxon>rosids</taxon>
        <taxon>malvids</taxon>
        <taxon>Myrtales</taxon>
        <taxon>Lythraceae</taxon>
        <taxon>Trapa</taxon>
    </lineage>
</organism>
<evidence type="ECO:0000256" key="1">
    <source>
        <dbReference type="ARBA" id="ARBA00022860"/>
    </source>
</evidence>
<comment type="similarity">
    <text evidence="2">Belongs to the IQD family.</text>
</comment>
<dbReference type="EMBL" id="JAXIOK010000019">
    <property type="protein sequence ID" value="KAK4747548.1"/>
    <property type="molecule type" value="Genomic_DNA"/>
</dbReference>
<evidence type="ECO:0000256" key="3">
    <source>
        <dbReference type="SAM" id="MobiDB-lite"/>
    </source>
</evidence>
<name>A0AAN7JL84_9MYRT</name>
<feature type="region of interest" description="Disordered" evidence="3">
    <location>
        <begin position="102"/>
        <end position="191"/>
    </location>
</feature>
<feature type="compositionally biased region" description="Pro residues" evidence="3">
    <location>
        <begin position="128"/>
        <end position="139"/>
    </location>
</feature>
<keyword evidence="5" id="KW-1185">Reference proteome</keyword>
<feature type="compositionally biased region" description="Polar residues" evidence="3">
    <location>
        <begin position="156"/>
        <end position="173"/>
    </location>
</feature>
<dbReference type="PROSITE" id="PS50096">
    <property type="entry name" value="IQ"/>
    <property type="match status" value="1"/>
</dbReference>
<dbReference type="Gene3D" id="1.20.5.190">
    <property type="match status" value="1"/>
</dbReference>
<gene>
    <name evidence="4" type="ORF">SAY87_014134</name>
</gene>
<proteinExistence type="inferred from homology"/>
<dbReference type="PANTHER" id="PTHR32295">
    <property type="entry name" value="IQ-DOMAIN 5-RELATED"/>
    <property type="match status" value="1"/>
</dbReference>
<evidence type="ECO:0000313" key="4">
    <source>
        <dbReference type="EMBL" id="KAK4747548.1"/>
    </source>
</evidence>
<feature type="region of interest" description="Disordered" evidence="3">
    <location>
        <begin position="263"/>
        <end position="282"/>
    </location>
</feature>
<dbReference type="InterPro" id="IPR000048">
    <property type="entry name" value="IQ_motif_EF-hand-BS"/>
</dbReference>
<feature type="compositionally biased region" description="Low complexity" evidence="3">
    <location>
        <begin position="408"/>
        <end position="422"/>
    </location>
</feature>
<dbReference type="AlphaFoldDB" id="A0AAN7JL84"/>
<feature type="compositionally biased region" description="Polar residues" evidence="3">
    <location>
        <begin position="355"/>
        <end position="402"/>
    </location>
</feature>
<evidence type="ECO:0008006" key="6">
    <source>
        <dbReference type="Google" id="ProtNLM"/>
    </source>
</evidence>
<dbReference type="SMART" id="SM00015">
    <property type="entry name" value="IQ"/>
    <property type="match status" value="1"/>
</dbReference>
<dbReference type="GO" id="GO:0005516">
    <property type="term" value="F:calmodulin binding"/>
    <property type="evidence" value="ECO:0007669"/>
    <property type="project" value="UniProtKB-KW"/>
</dbReference>
<dbReference type="Proteomes" id="UP001345219">
    <property type="component" value="Chromosome 12"/>
</dbReference>
<evidence type="ECO:0000313" key="5">
    <source>
        <dbReference type="Proteomes" id="UP001345219"/>
    </source>
</evidence>
<feature type="compositionally biased region" description="Basic and acidic residues" evidence="3">
    <location>
        <begin position="30"/>
        <end position="46"/>
    </location>
</feature>
<comment type="caution">
    <text evidence="4">The sequence shown here is derived from an EMBL/GenBank/DDBJ whole genome shotgun (WGS) entry which is preliminary data.</text>
</comment>
<feature type="region of interest" description="Disordered" evidence="3">
    <location>
        <begin position="355"/>
        <end position="437"/>
    </location>
</feature>